<dbReference type="SUPFAM" id="SSF53098">
    <property type="entry name" value="Ribonuclease H-like"/>
    <property type="match status" value="1"/>
</dbReference>
<dbReference type="EMBL" id="BQNB010010648">
    <property type="protein sequence ID" value="GJS80107.1"/>
    <property type="molecule type" value="Genomic_DNA"/>
</dbReference>
<evidence type="ECO:0000313" key="1">
    <source>
        <dbReference type="EMBL" id="GJS80107.1"/>
    </source>
</evidence>
<comment type="caution">
    <text evidence="1">The sequence shown here is derived from an EMBL/GenBank/DDBJ whole genome shotgun (WGS) entry which is preliminary data.</text>
</comment>
<reference evidence="1" key="1">
    <citation type="journal article" date="2022" name="Int. J. Mol. Sci.">
        <title>Draft Genome of Tanacetum Coccineum: Genomic Comparison of Closely Related Tanacetum-Family Plants.</title>
        <authorList>
            <person name="Yamashiro T."/>
            <person name="Shiraishi A."/>
            <person name="Nakayama K."/>
            <person name="Satake H."/>
        </authorList>
    </citation>
    <scope>NUCLEOTIDE SEQUENCE</scope>
</reference>
<proteinExistence type="predicted"/>
<dbReference type="PANTHER" id="PTHR42648">
    <property type="entry name" value="TRANSPOSASE, PUTATIVE-RELATED"/>
    <property type="match status" value="1"/>
</dbReference>
<dbReference type="InterPro" id="IPR039537">
    <property type="entry name" value="Retrotran_Ty1/copia-like"/>
</dbReference>
<dbReference type="InterPro" id="IPR012337">
    <property type="entry name" value="RNaseH-like_sf"/>
</dbReference>
<gene>
    <name evidence="1" type="ORF">Tco_0729988</name>
</gene>
<accession>A0ABQ4YT80</accession>
<reference evidence="1" key="2">
    <citation type="submission" date="2022-01" db="EMBL/GenBank/DDBJ databases">
        <authorList>
            <person name="Yamashiro T."/>
            <person name="Shiraishi A."/>
            <person name="Satake H."/>
            <person name="Nakayama K."/>
        </authorList>
    </citation>
    <scope>NUCLEOTIDE SEQUENCE</scope>
</reference>
<dbReference type="Proteomes" id="UP001151760">
    <property type="component" value="Unassembled WGS sequence"/>
</dbReference>
<keyword evidence="2" id="KW-1185">Reference proteome</keyword>
<evidence type="ECO:0000313" key="2">
    <source>
        <dbReference type="Proteomes" id="UP001151760"/>
    </source>
</evidence>
<protein>
    <submittedName>
        <fullName evidence="1">Zinc finger, CCHC-type containing protein</fullName>
    </submittedName>
</protein>
<sequence>MRRPCLLQGRFLGLKVKITWATRFLKFSCKEADRFSLGDRKSFLCHKVLGVSVLSFKGDKVLQEVSTSRFWFKEGYLVVKFDRFEQGFHQMVFFDLFVQGFSVRVFLSSRILSITLLLGFQVSGLLGLLNDKVAAGGYRQVKVLEFFDCPGPRQGVEDLRESSHKGAQGDREAEVFQVSNDDTAVAQRRLEDKQPEEKTNTDCLVKEQEKEYQTGWKIKTGNVLDSCNQRSTQQCMKSGVAKHLGVAGIQQQNGLVDETNVTLFAKVRCFLIQSGLSKVFWAEDTTRSTYLVNRSPSSAIGFKKPIDMLGFFGWLASIKQGMLEPVKVKCIFLGYHKSIVGNKLWRLDDVTSKVVLYRNMGFNESGEYKKTFIGSGVGTGSMQVLHGFEFEVEPLGDHTFEVEPQENVDQGAGLQEVQTQDLIDYQLARDRDQHLACELFRYREDSNEAAFAVAAVEKIYAHESLTFNNTVACEVISKWKAGLKDDMDAQSDVYVLSNGCRKYSDDSNGFY</sequence>
<name>A0ABQ4YT80_9ASTR</name>
<dbReference type="InterPro" id="IPR036397">
    <property type="entry name" value="RNaseH_sf"/>
</dbReference>
<dbReference type="Gene3D" id="3.30.420.10">
    <property type="entry name" value="Ribonuclease H-like superfamily/Ribonuclease H"/>
    <property type="match status" value="1"/>
</dbReference>
<dbReference type="PANTHER" id="PTHR42648:SF28">
    <property type="entry name" value="TRANSPOSON-ENCODED PROTEIN WITH RIBONUCLEASE H-LIKE AND RETROVIRUS ZINC FINGER-LIKE DOMAINS"/>
    <property type="match status" value="1"/>
</dbReference>
<organism evidence="1 2">
    <name type="scientific">Tanacetum coccineum</name>
    <dbReference type="NCBI Taxonomy" id="301880"/>
    <lineage>
        <taxon>Eukaryota</taxon>
        <taxon>Viridiplantae</taxon>
        <taxon>Streptophyta</taxon>
        <taxon>Embryophyta</taxon>
        <taxon>Tracheophyta</taxon>
        <taxon>Spermatophyta</taxon>
        <taxon>Magnoliopsida</taxon>
        <taxon>eudicotyledons</taxon>
        <taxon>Gunneridae</taxon>
        <taxon>Pentapetalae</taxon>
        <taxon>asterids</taxon>
        <taxon>campanulids</taxon>
        <taxon>Asterales</taxon>
        <taxon>Asteraceae</taxon>
        <taxon>Asteroideae</taxon>
        <taxon>Anthemideae</taxon>
        <taxon>Anthemidinae</taxon>
        <taxon>Tanacetum</taxon>
    </lineage>
</organism>